<comment type="subunit">
    <text evidence="5">Heterooligomer composed of large and small subunits.</text>
</comment>
<feature type="domain" description="Exonuclease VII large subunit C-terminal" evidence="7">
    <location>
        <begin position="129"/>
        <end position="308"/>
    </location>
</feature>
<dbReference type="CDD" id="cd04489">
    <property type="entry name" value="ExoVII_LU_OBF"/>
    <property type="match status" value="1"/>
</dbReference>
<keyword evidence="1 5" id="KW-0963">Cytoplasm</keyword>
<keyword evidence="10" id="KW-1185">Reference proteome</keyword>
<dbReference type="Pfam" id="PF02601">
    <property type="entry name" value="Exonuc_VII_L"/>
    <property type="match status" value="2"/>
</dbReference>
<comment type="function">
    <text evidence="5">Bidirectionally degrades single-stranded DNA into large acid-insoluble oligonucleotides, which are then degraded further into small acid-soluble oligonucleotides.</text>
</comment>
<proteinExistence type="inferred from homology"/>
<dbReference type="Proteomes" id="UP000226442">
    <property type="component" value="Unassembled WGS sequence"/>
</dbReference>
<dbReference type="EMBL" id="NXIB02000070">
    <property type="protein sequence ID" value="PHX54982.1"/>
    <property type="molecule type" value="Genomic_DNA"/>
</dbReference>
<dbReference type="AlphaFoldDB" id="A0A2G4EZP8"/>
<dbReference type="InterPro" id="IPR003753">
    <property type="entry name" value="Exonuc_VII_L"/>
</dbReference>
<feature type="domain" description="OB-fold nucleic acid binding" evidence="8">
    <location>
        <begin position="10"/>
        <end position="104"/>
    </location>
</feature>
<evidence type="ECO:0000256" key="1">
    <source>
        <dbReference type="ARBA" id="ARBA00022490"/>
    </source>
</evidence>
<feature type="domain" description="Exonuclease VII large subunit C-terminal" evidence="7">
    <location>
        <begin position="312"/>
        <end position="377"/>
    </location>
</feature>
<dbReference type="OrthoDB" id="9802795at2"/>
<dbReference type="HAMAP" id="MF_00378">
    <property type="entry name" value="Exonuc_7_L"/>
    <property type="match status" value="1"/>
</dbReference>
<accession>A0A2G4EZP8</accession>
<keyword evidence="3 5" id="KW-0378">Hydrolase</keyword>
<protein>
    <recommendedName>
        <fullName evidence="5">Exodeoxyribonuclease 7 large subunit</fullName>
        <ecNumber evidence="5">3.1.11.6</ecNumber>
    </recommendedName>
    <alternativeName>
        <fullName evidence="5">Exodeoxyribonuclease VII large subunit</fullName>
        <shortName evidence="5">Exonuclease VII large subunit</shortName>
    </alternativeName>
</protein>
<comment type="similarity">
    <text evidence="5 6">Belongs to the XseA family.</text>
</comment>
<evidence type="ECO:0000313" key="9">
    <source>
        <dbReference type="EMBL" id="PHX54982.1"/>
    </source>
</evidence>
<dbReference type="GO" id="GO:0006308">
    <property type="term" value="P:DNA catabolic process"/>
    <property type="evidence" value="ECO:0007669"/>
    <property type="project" value="UniProtKB-UniRule"/>
</dbReference>
<evidence type="ECO:0000313" key="10">
    <source>
        <dbReference type="Proteomes" id="UP000226442"/>
    </source>
</evidence>
<evidence type="ECO:0000256" key="5">
    <source>
        <dbReference type="HAMAP-Rule" id="MF_00378"/>
    </source>
</evidence>
<evidence type="ECO:0000259" key="7">
    <source>
        <dbReference type="Pfam" id="PF02601"/>
    </source>
</evidence>
<dbReference type="RefSeq" id="WP_096829504.1">
    <property type="nucleotide sequence ID" value="NZ_NXIB02000070.1"/>
</dbReference>
<dbReference type="NCBIfam" id="TIGR00237">
    <property type="entry name" value="xseA"/>
    <property type="match status" value="1"/>
</dbReference>
<keyword evidence="4 5" id="KW-0269">Exonuclease</keyword>
<dbReference type="GO" id="GO:0003676">
    <property type="term" value="F:nucleic acid binding"/>
    <property type="evidence" value="ECO:0007669"/>
    <property type="project" value="InterPro"/>
</dbReference>
<name>A0A2G4EZP8_9CYAN</name>
<evidence type="ECO:0000259" key="8">
    <source>
        <dbReference type="Pfam" id="PF13742"/>
    </source>
</evidence>
<dbReference type="InterPro" id="IPR020579">
    <property type="entry name" value="Exonuc_VII_lsu_C"/>
</dbReference>
<dbReference type="PANTHER" id="PTHR30008">
    <property type="entry name" value="EXODEOXYRIBONUCLEASE 7 LARGE SUBUNIT"/>
    <property type="match status" value="1"/>
</dbReference>
<comment type="caution">
    <text evidence="9">The sequence shown here is derived from an EMBL/GenBank/DDBJ whole genome shotgun (WGS) entry which is preliminary data.</text>
</comment>
<evidence type="ECO:0000256" key="3">
    <source>
        <dbReference type="ARBA" id="ARBA00022801"/>
    </source>
</evidence>
<gene>
    <name evidence="5 9" type="primary">xseA</name>
    <name evidence="9" type="ORF">CP500_013245</name>
</gene>
<evidence type="ECO:0000256" key="4">
    <source>
        <dbReference type="ARBA" id="ARBA00022839"/>
    </source>
</evidence>
<sequence length="390" mass="42610">MNSTISEIALSVARLTSYLQDLLEGDRRLQSLWVTGEVASVSEHPSGTYFTLCDADKSAAIRCVVWKSQRQKLIEKPTKGAKLLVMGSLRVYKVRGEYQLTVSQSLPAGEGLQALRLQQLRSRLEAEGLFSPARKRPIPTHPKIVAVVTSDTSAAWGDIQRTLAQRYPGLQVLLSPTGVQGELAPVAIVRAIARVELDGRADLIILGRGGGAAEDLASFNDERVVRAIANCAIPIITGIGHERDESLADLVADRRAHTPTAAAEQAVPNLADIYLQHRQRIIHLANAVRVKFQTEEQHLQLLQNRLKRLPVTSRSLQQASGKLEVLQEKLSALNPAAVLERGYAAVIQSDATIVRTTEGLVLGEELTVKLSRGILKVKIVEILDAEKSYD</sequence>
<dbReference type="EC" id="3.1.11.6" evidence="5"/>
<dbReference type="GO" id="GO:0005737">
    <property type="term" value="C:cytoplasm"/>
    <property type="evidence" value="ECO:0007669"/>
    <property type="project" value="UniProtKB-SubCell"/>
</dbReference>
<dbReference type="GO" id="GO:0008855">
    <property type="term" value="F:exodeoxyribonuclease VII activity"/>
    <property type="evidence" value="ECO:0007669"/>
    <property type="project" value="UniProtKB-UniRule"/>
</dbReference>
<comment type="subcellular location">
    <subcellularLocation>
        <location evidence="5 6">Cytoplasm</location>
    </subcellularLocation>
</comment>
<dbReference type="InterPro" id="IPR025824">
    <property type="entry name" value="OB-fold_nuc-bd_dom"/>
</dbReference>
<comment type="catalytic activity">
    <reaction evidence="5 6">
        <text>Exonucleolytic cleavage in either 5'- to 3'- or 3'- to 5'-direction to yield nucleoside 5'-phosphates.</text>
        <dbReference type="EC" id="3.1.11.6"/>
    </reaction>
</comment>
<evidence type="ECO:0000256" key="2">
    <source>
        <dbReference type="ARBA" id="ARBA00022722"/>
    </source>
</evidence>
<reference evidence="9" key="1">
    <citation type="submission" date="2017-10" db="EMBL/GenBank/DDBJ databases">
        <title>Draft genome sequence of the planktic cyanobacteria Tychonema bourrellyi isolated from alpine lentic freshwater.</title>
        <authorList>
            <person name="Tett A."/>
            <person name="Armanini F."/>
            <person name="Asnicar F."/>
            <person name="Boscaini A."/>
            <person name="Pasolli E."/>
            <person name="Zolfo M."/>
            <person name="Donati C."/>
            <person name="Salmaso N."/>
            <person name="Segata N."/>
        </authorList>
    </citation>
    <scope>NUCLEOTIDE SEQUENCE</scope>
    <source>
        <strain evidence="9">FEM_GT703</strain>
    </source>
</reference>
<dbReference type="GO" id="GO:0009318">
    <property type="term" value="C:exodeoxyribonuclease VII complex"/>
    <property type="evidence" value="ECO:0007669"/>
    <property type="project" value="UniProtKB-UniRule"/>
</dbReference>
<keyword evidence="2 5" id="KW-0540">Nuclease</keyword>
<evidence type="ECO:0000256" key="6">
    <source>
        <dbReference type="RuleBase" id="RU004355"/>
    </source>
</evidence>
<dbReference type="PANTHER" id="PTHR30008:SF0">
    <property type="entry name" value="EXODEOXYRIBONUCLEASE 7 LARGE SUBUNIT"/>
    <property type="match status" value="1"/>
</dbReference>
<dbReference type="Pfam" id="PF13742">
    <property type="entry name" value="tRNA_anti_2"/>
    <property type="match status" value="1"/>
</dbReference>
<organism evidence="9 10">
    <name type="scientific">Tychonema bourrellyi FEM_GT703</name>
    <dbReference type="NCBI Taxonomy" id="2040638"/>
    <lineage>
        <taxon>Bacteria</taxon>
        <taxon>Bacillati</taxon>
        <taxon>Cyanobacteriota</taxon>
        <taxon>Cyanophyceae</taxon>
        <taxon>Oscillatoriophycideae</taxon>
        <taxon>Oscillatoriales</taxon>
        <taxon>Microcoleaceae</taxon>
        <taxon>Tychonema</taxon>
    </lineage>
</organism>